<dbReference type="EMBL" id="CM035419">
    <property type="protein sequence ID" value="KAH7415043.1"/>
    <property type="molecule type" value="Genomic_DNA"/>
</dbReference>
<dbReference type="PANTHER" id="PTHR47216:SF4">
    <property type="entry name" value="OS01G0859400 PROTEIN"/>
    <property type="match status" value="1"/>
</dbReference>
<reference evidence="3" key="1">
    <citation type="submission" date="2021-08" db="EMBL/GenBank/DDBJ databases">
        <title>WGS assembly of Ceratopteris richardii.</title>
        <authorList>
            <person name="Marchant D.B."/>
            <person name="Chen G."/>
            <person name="Jenkins J."/>
            <person name="Shu S."/>
            <person name="Leebens-Mack J."/>
            <person name="Grimwood J."/>
            <person name="Schmutz J."/>
            <person name="Soltis P."/>
            <person name="Soltis D."/>
            <person name="Chen Z.-H."/>
        </authorList>
    </citation>
    <scope>NUCLEOTIDE SEQUENCE</scope>
    <source>
        <strain evidence="3">Whitten #5841</strain>
        <tissue evidence="3">Leaf</tissue>
    </source>
</reference>
<feature type="transmembrane region" description="Helical" evidence="1">
    <location>
        <begin position="67"/>
        <end position="84"/>
    </location>
</feature>
<dbReference type="InterPro" id="IPR003595">
    <property type="entry name" value="Tyr_Pase_cat"/>
</dbReference>
<keyword evidence="1" id="KW-0812">Transmembrane</keyword>
<feature type="domain" description="Tyrosine specific protein phosphatases" evidence="2">
    <location>
        <begin position="147"/>
        <end position="224"/>
    </location>
</feature>
<protein>
    <recommendedName>
        <fullName evidence="2">Tyrosine specific protein phosphatases domain-containing protein</fullName>
    </recommendedName>
</protein>
<dbReference type="Pfam" id="PF00782">
    <property type="entry name" value="DSPc"/>
    <property type="match status" value="1"/>
</dbReference>
<keyword evidence="4" id="KW-1185">Reference proteome</keyword>
<dbReference type="EMBL" id="CM035419">
    <property type="protein sequence ID" value="KAH7415044.1"/>
    <property type="molecule type" value="Genomic_DNA"/>
</dbReference>
<organism evidence="3 4">
    <name type="scientific">Ceratopteris richardii</name>
    <name type="common">Triangle waterfern</name>
    <dbReference type="NCBI Taxonomy" id="49495"/>
    <lineage>
        <taxon>Eukaryota</taxon>
        <taxon>Viridiplantae</taxon>
        <taxon>Streptophyta</taxon>
        <taxon>Embryophyta</taxon>
        <taxon>Tracheophyta</taxon>
        <taxon>Polypodiopsida</taxon>
        <taxon>Polypodiidae</taxon>
        <taxon>Polypodiales</taxon>
        <taxon>Pteridineae</taxon>
        <taxon>Pteridaceae</taxon>
        <taxon>Parkerioideae</taxon>
        <taxon>Ceratopteris</taxon>
    </lineage>
</organism>
<dbReference type="Proteomes" id="UP000825935">
    <property type="component" value="Chromosome 14"/>
</dbReference>
<evidence type="ECO:0000259" key="2">
    <source>
        <dbReference type="PROSITE" id="PS50056"/>
    </source>
</evidence>
<keyword evidence="1" id="KW-1133">Transmembrane helix</keyword>
<comment type="caution">
    <text evidence="3">The sequence shown here is derived from an EMBL/GenBank/DDBJ whole genome shotgun (WGS) entry which is preliminary data.</text>
</comment>
<dbReference type="Gene3D" id="3.90.190.10">
    <property type="entry name" value="Protein tyrosine phosphatase superfamily"/>
    <property type="match status" value="1"/>
</dbReference>
<evidence type="ECO:0000313" key="3">
    <source>
        <dbReference type="EMBL" id="KAH7415042.1"/>
    </source>
</evidence>
<accession>A0A8T2TA85</accession>
<dbReference type="PANTHER" id="PTHR47216">
    <property type="match status" value="1"/>
</dbReference>
<dbReference type="PROSITE" id="PS50056">
    <property type="entry name" value="TYR_PHOSPHATASE_2"/>
    <property type="match status" value="1"/>
</dbReference>
<dbReference type="GO" id="GO:0016791">
    <property type="term" value="F:phosphatase activity"/>
    <property type="evidence" value="ECO:0007669"/>
    <property type="project" value="UniProtKB-ARBA"/>
</dbReference>
<dbReference type="SMART" id="SM00404">
    <property type="entry name" value="PTPc_motif"/>
    <property type="match status" value="1"/>
</dbReference>
<dbReference type="SUPFAM" id="SSF52799">
    <property type="entry name" value="(Phosphotyrosine protein) phosphatases II"/>
    <property type="match status" value="1"/>
</dbReference>
<evidence type="ECO:0000256" key="1">
    <source>
        <dbReference type="SAM" id="Phobius"/>
    </source>
</evidence>
<feature type="transmembrane region" description="Helical" evidence="1">
    <location>
        <begin position="29"/>
        <end position="47"/>
    </location>
</feature>
<dbReference type="EMBL" id="CM035419">
    <property type="protein sequence ID" value="KAH7415042.1"/>
    <property type="molecule type" value="Genomic_DNA"/>
</dbReference>
<sequence>MGISKVVAINSIVLMGITISLRNRAPWPILAALVHASALGLVVAVSAHPTFNFVNLFSKSRDGYFPWWSYGLHFWYMYLARGYVCARRKQTNEPVYTKVNEGLYVGGWPFQPSDVPPGSPAIIDCTCELPRSECVRGLPYLCIPTWDSRAPLVKDIQRAVVWARDVRQQENRPVLVHCAFGHGRSVTVMCALLVALGVVDNWKAAIELIKDCRPKVHVNQIQQKVLEEWVKQYYK</sequence>
<gene>
    <name evidence="3" type="ORF">KP509_14G024600</name>
</gene>
<name>A0A8T2TA85_CERRI</name>
<dbReference type="CDD" id="cd14527">
    <property type="entry name" value="DSP_bac"/>
    <property type="match status" value="1"/>
</dbReference>
<proteinExistence type="predicted"/>
<keyword evidence="1" id="KW-0472">Membrane</keyword>
<evidence type="ECO:0000313" key="4">
    <source>
        <dbReference type="Proteomes" id="UP000825935"/>
    </source>
</evidence>
<dbReference type="InterPro" id="IPR000387">
    <property type="entry name" value="Tyr_Pase_dom"/>
</dbReference>
<dbReference type="InterPro" id="IPR029021">
    <property type="entry name" value="Prot-tyrosine_phosphatase-like"/>
</dbReference>
<dbReference type="OrthoDB" id="1890923at2759"/>
<dbReference type="AlphaFoldDB" id="A0A8T2TA85"/>
<dbReference type="InterPro" id="IPR020422">
    <property type="entry name" value="TYR_PHOSPHATASE_DUAL_dom"/>
</dbReference>
<dbReference type="OMA" id="DDWTRAW"/>
<dbReference type="InterPro" id="IPR000340">
    <property type="entry name" value="Dual-sp_phosphatase_cat-dom"/>
</dbReference>
<dbReference type="SMART" id="SM00195">
    <property type="entry name" value="DSPc"/>
    <property type="match status" value="1"/>
</dbReference>